<dbReference type="Gene3D" id="3.40.50.1860">
    <property type="match status" value="2"/>
</dbReference>
<name>A0ABQ0ACP7_9GAMM</name>
<dbReference type="RefSeq" id="WP_353303955.1">
    <property type="nucleotide sequence ID" value="NZ_BAABWN010000012.1"/>
</dbReference>
<dbReference type="InterPro" id="IPR015942">
    <property type="entry name" value="Asp/Glu/hydantoin_racemase"/>
</dbReference>
<evidence type="ECO:0000256" key="3">
    <source>
        <dbReference type="ARBA" id="ARBA00022960"/>
    </source>
</evidence>
<feature type="binding site" evidence="7">
    <location>
        <begin position="18"/>
        <end position="19"/>
    </location>
    <ligand>
        <name>substrate</name>
    </ligand>
</feature>
<evidence type="ECO:0000256" key="1">
    <source>
        <dbReference type="ARBA" id="ARBA00001602"/>
    </source>
</evidence>
<comment type="similarity">
    <text evidence="7">Belongs to the aspartate/glutamate racemases family.</text>
</comment>
<comment type="pathway">
    <text evidence="7">Cell wall biogenesis; peptidoglycan biosynthesis.</text>
</comment>
<evidence type="ECO:0000256" key="2">
    <source>
        <dbReference type="ARBA" id="ARBA00013090"/>
    </source>
</evidence>
<dbReference type="PROSITE" id="PS00923">
    <property type="entry name" value="ASP_GLU_RACEMASE_1"/>
    <property type="match status" value="1"/>
</dbReference>
<dbReference type="Pfam" id="PF01177">
    <property type="entry name" value="Asp_Glu_race"/>
    <property type="match status" value="1"/>
</dbReference>
<dbReference type="PROSITE" id="PS00924">
    <property type="entry name" value="ASP_GLU_RACEMASE_2"/>
    <property type="match status" value="1"/>
</dbReference>
<feature type="active site" description="Proton donor/acceptor" evidence="7">
    <location>
        <position position="82"/>
    </location>
</feature>
<feature type="binding site" evidence="7">
    <location>
        <begin position="50"/>
        <end position="51"/>
    </location>
    <ligand>
        <name>substrate</name>
    </ligand>
</feature>
<keyword evidence="3 7" id="KW-0133">Cell shape</keyword>
<evidence type="ECO:0000313" key="9">
    <source>
        <dbReference type="Proteomes" id="UP001465153"/>
    </source>
</evidence>
<dbReference type="Proteomes" id="UP001465153">
    <property type="component" value="Unassembled WGS sequence"/>
</dbReference>
<evidence type="ECO:0000256" key="7">
    <source>
        <dbReference type="HAMAP-Rule" id="MF_00258"/>
    </source>
</evidence>
<keyword evidence="6 7" id="KW-0961">Cell wall biogenesis/degradation</keyword>
<dbReference type="InterPro" id="IPR004391">
    <property type="entry name" value="Glu_race"/>
</dbReference>
<accession>A0ABQ0ACP7</accession>
<dbReference type="PANTHER" id="PTHR21198:SF2">
    <property type="entry name" value="GLUTAMATE RACEMASE"/>
    <property type="match status" value="1"/>
</dbReference>
<proteinExistence type="inferred from homology"/>
<sequence length="286" mass="31548">MENARKRSSNAPSILVFDSGVGGLSITQALIKKLPNVNIQYAADNLHFPYGVKTEQALVDRIDHILHRFQEHACADLIVVACNTASTIVLERVRERFSLPIVGVVPAIKPAAKLSETKTIGLLATPGTVTRQYTDDLIAQFASGCTVIRCGSSQLVEFAESSLMSADNNQTGVINQENHRQLLVELSVLTEASEKDMDTVVLACTHFPLVKAQLQQLMPKVKYWVDSGDAIANRVEYLLTHHLGLTLEQNSAHGPQYSSLFSKSVDDNPGLIHYLSQWFSNEWHLV</sequence>
<keyword evidence="9" id="KW-1185">Reference proteome</keyword>
<evidence type="ECO:0000256" key="4">
    <source>
        <dbReference type="ARBA" id="ARBA00022984"/>
    </source>
</evidence>
<dbReference type="InterPro" id="IPR018187">
    <property type="entry name" value="Asp/Glu_racemase_AS_1"/>
</dbReference>
<evidence type="ECO:0000256" key="5">
    <source>
        <dbReference type="ARBA" id="ARBA00023235"/>
    </source>
</evidence>
<dbReference type="InterPro" id="IPR033134">
    <property type="entry name" value="Asp/Glu_racemase_AS_2"/>
</dbReference>
<dbReference type="SUPFAM" id="SSF53681">
    <property type="entry name" value="Aspartate/glutamate racemase"/>
    <property type="match status" value="2"/>
</dbReference>
<protein>
    <recommendedName>
        <fullName evidence="2 7">Glutamate racemase</fullName>
        <ecNumber evidence="2 7">5.1.1.3</ecNumber>
    </recommendedName>
</protein>
<gene>
    <name evidence="7 8" type="primary">murI</name>
    <name evidence="8" type="ORF">NBRC116591_32400</name>
</gene>
<dbReference type="EMBL" id="BAABWN010000012">
    <property type="protein sequence ID" value="GAA6169429.1"/>
    <property type="molecule type" value="Genomic_DNA"/>
</dbReference>
<dbReference type="HAMAP" id="MF_00258">
    <property type="entry name" value="Glu_racemase"/>
    <property type="match status" value="1"/>
</dbReference>
<comment type="catalytic activity">
    <reaction evidence="1 7">
        <text>L-glutamate = D-glutamate</text>
        <dbReference type="Rhea" id="RHEA:12813"/>
        <dbReference type="ChEBI" id="CHEBI:29985"/>
        <dbReference type="ChEBI" id="CHEBI:29986"/>
        <dbReference type="EC" id="5.1.1.3"/>
    </reaction>
</comment>
<feature type="binding site" evidence="7">
    <location>
        <begin position="83"/>
        <end position="84"/>
    </location>
    <ligand>
        <name>substrate</name>
    </ligand>
</feature>
<keyword evidence="5 7" id="KW-0413">Isomerase</keyword>
<evidence type="ECO:0000313" key="8">
    <source>
        <dbReference type="EMBL" id="GAA6169429.1"/>
    </source>
</evidence>
<keyword evidence="4 7" id="KW-0573">Peptidoglycan synthesis</keyword>
<feature type="active site" description="Proton donor/acceptor" evidence="7">
    <location>
        <position position="204"/>
    </location>
</feature>
<dbReference type="NCBIfam" id="TIGR00067">
    <property type="entry name" value="glut_race"/>
    <property type="match status" value="1"/>
</dbReference>
<reference evidence="8 9" key="1">
    <citation type="submission" date="2024-04" db="EMBL/GenBank/DDBJ databases">
        <title>Draft genome sequence of Sessilibacter corallicola NBRC 116591.</title>
        <authorList>
            <person name="Miyakawa T."/>
            <person name="Kusuya Y."/>
            <person name="Miura T."/>
        </authorList>
    </citation>
    <scope>NUCLEOTIDE SEQUENCE [LARGE SCALE GENOMIC DNA]</scope>
    <source>
        <strain evidence="8 9">KU-00831-HH</strain>
    </source>
</reference>
<comment type="caution">
    <text evidence="8">The sequence shown here is derived from an EMBL/GenBank/DDBJ whole genome shotgun (WGS) entry which is preliminary data.</text>
</comment>
<comment type="function">
    <text evidence="7">Provides the (R)-glutamate required for cell wall biosynthesis.</text>
</comment>
<feature type="binding site" evidence="7">
    <location>
        <begin position="205"/>
        <end position="206"/>
    </location>
    <ligand>
        <name>substrate</name>
    </ligand>
</feature>
<evidence type="ECO:0000256" key="6">
    <source>
        <dbReference type="ARBA" id="ARBA00023316"/>
    </source>
</evidence>
<dbReference type="EC" id="5.1.1.3" evidence="2 7"/>
<organism evidence="8 9">
    <name type="scientific">Sessilibacter corallicola</name>
    <dbReference type="NCBI Taxonomy" id="2904075"/>
    <lineage>
        <taxon>Bacteria</taxon>
        <taxon>Pseudomonadati</taxon>
        <taxon>Pseudomonadota</taxon>
        <taxon>Gammaproteobacteria</taxon>
        <taxon>Cellvibrionales</taxon>
        <taxon>Cellvibrionaceae</taxon>
        <taxon>Sessilibacter</taxon>
    </lineage>
</organism>
<dbReference type="InterPro" id="IPR001920">
    <property type="entry name" value="Asp/Glu_race"/>
</dbReference>
<dbReference type="PANTHER" id="PTHR21198">
    <property type="entry name" value="GLUTAMATE RACEMASE"/>
    <property type="match status" value="1"/>
</dbReference>